<evidence type="ECO:0000313" key="8">
    <source>
        <dbReference type="EMBL" id="WAA12856.1"/>
    </source>
</evidence>
<dbReference type="HAMAP" id="MF_01334">
    <property type="entry name" value="Ribosomal_bL25_CTC"/>
    <property type="match status" value="1"/>
</dbReference>
<dbReference type="AlphaFoldDB" id="A0A9E8RYH9"/>
<keyword evidence="9" id="KW-1185">Reference proteome</keyword>
<dbReference type="Proteomes" id="UP001164726">
    <property type="component" value="Chromosome"/>
</dbReference>
<evidence type="ECO:0000256" key="3">
    <source>
        <dbReference type="ARBA" id="ARBA00022980"/>
    </source>
</evidence>
<feature type="domain" description="Large ribosomal subunit protein bL25 L25" evidence="6">
    <location>
        <begin position="6"/>
        <end position="91"/>
    </location>
</feature>
<comment type="subunit">
    <text evidence="5">Part of the 50S ribosomal subunit; part of the 5S rRNA/L5/L18/L25 subcomplex. Contacts the 5S rRNA. Binds to the 5S rRNA independently of L5 and L18.</text>
</comment>
<dbReference type="InterPro" id="IPR020057">
    <property type="entry name" value="Ribosomal_bL25_b-dom"/>
</dbReference>
<keyword evidence="3 5" id="KW-0689">Ribosomal protein</keyword>
<reference evidence="8" key="1">
    <citation type="submission" date="2022-09" db="EMBL/GenBank/DDBJ databases">
        <title>Complete Genomes of Fervidibacillus albus and Fervidibacillus halotolerans isolated from tidal flat sediments.</title>
        <authorList>
            <person name="Kwon K.K."/>
            <person name="Yang S.-H."/>
            <person name="Park M.J."/>
            <person name="Oh H.-M."/>
        </authorList>
    </citation>
    <scope>NUCLEOTIDE SEQUENCE</scope>
    <source>
        <strain evidence="8">MEBiC13594</strain>
    </source>
</reference>
<dbReference type="GO" id="GO:0008097">
    <property type="term" value="F:5S rRNA binding"/>
    <property type="evidence" value="ECO:0007669"/>
    <property type="project" value="InterPro"/>
</dbReference>
<evidence type="ECO:0000256" key="5">
    <source>
        <dbReference type="HAMAP-Rule" id="MF_01334"/>
    </source>
</evidence>
<feature type="domain" description="Large ribosomal subunit protein bL25 beta" evidence="7">
    <location>
        <begin position="100"/>
        <end position="182"/>
    </location>
</feature>
<accession>A0A9E8RYH9</accession>
<dbReference type="SUPFAM" id="SSF50715">
    <property type="entry name" value="Ribosomal protein L25-like"/>
    <property type="match status" value="1"/>
</dbReference>
<keyword evidence="4 5" id="KW-0687">Ribonucleoprotein</keyword>
<dbReference type="InterPro" id="IPR001021">
    <property type="entry name" value="Ribosomal_bL25_long"/>
</dbReference>
<dbReference type="KEGG" id="fhl:OE105_01540"/>
<comment type="function">
    <text evidence="5">This is one of the proteins that binds to the 5S RNA in the ribosome where it forms part of the central protuberance.</text>
</comment>
<organism evidence="8 9">
    <name type="scientific">Fervidibacillus halotolerans</name>
    <dbReference type="NCBI Taxonomy" id="2980027"/>
    <lineage>
        <taxon>Bacteria</taxon>
        <taxon>Bacillati</taxon>
        <taxon>Bacillota</taxon>
        <taxon>Bacilli</taxon>
        <taxon>Bacillales</taxon>
        <taxon>Bacillaceae</taxon>
        <taxon>Fervidibacillus</taxon>
    </lineage>
</organism>
<dbReference type="RefSeq" id="WP_275420988.1">
    <property type="nucleotide sequence ID" value="NZ_CP106877.1"/>
</dbReference>
<dbReference type="EMBL" id="CP106877">
    <property type="protein sequence ID" value="WAA12856.1"/>
    <property type="molecule type" value="Genomic_DNA"/>
</dbReference>
<proteinExistence type="inferred from homology"/>
<dbReference type="Pfam" id="PF14693">
    <property type="entry name" value="Ribosomal_TL5_C"/>
    <property type="match status" value="1"/>
</dbReference>
<dbReference type="Gene3D" id="2.40.240.10">
    <property type="entry name" value="Ribosomal Protein L25, Chain P"/>
    <property type="match status" value="1"/>
</dbReference>
<dbReference type="GO" id="GO:0022625">
    <property type="term" value="C:cytosolic large ribosomal subunit"/>
    <property type="evidence" value="ECO:0007669"/>
    <property type="project" value="TreeGrafter"/>
</dbReference>
<evidence type="ECO:0000259" key="6">
    <source>
        <dbReference type="Pfam" id="PF01386"/>
    </source>
</evidence>
<evidence type="ECO:0000256" key="4">
    <source>
        <dbReference type="ARBA" id="ARBA00023274"/>
    </source>
</evidence>
<dbReference type="InterPro" id="IPR029751">
    <property type="entry name" value="Ribosomal_L25_dom"/>
</dbReference>
<protein>
    <recommendedName>
        <fullName evidence="5">Large ribosomal subunit protein bL25</fullName>
    </recommendedName>
    <alternativeName>
        <fullName evidence="5">General stress protein CTC</fullName>
    </alternativeName>
</protein>
<dbReference type="PANTHER" id="PTHR33284">
    <property type="entry name" value="RIBOSOMAL PROTEIN L25/GLN-TRNA SYNTHETASE, ANTI-CODON-BINDING DOMAIN-CONTAINING PROTEIN"/>
    <property type="match status" value="1"/>
</dbReference>
<dbReference type="GO" id="GO:0003735">
    <property type="term" value="F:structural constituent of ribosome"/>
    <property type="evidence" value="ECO:0007669"/>
    <property type="project" value="InterPro"/>
</dbReference>
<dbReference type="PANTHER" id="PTHR33284:SF1">
    <property type="entry name" value="RIBOSOMAL PROTEIN L25_GLN-TRNA SYNTHETASE, ANTI-CODON-BINDING DOMAIN-CONTAINING PROTEIN"/>
    <property type="match status" value="1"/>
</dbReference>
<dbReference type="CDD" id="cd00495">
    <property type="entry name" value="Ribosomal_L25_TL5_CTC"/>
    <property type="match status" value="1"/>
</dbReference>
<dbReference type="NCBIfam" id="TIGR00731">
    <property type="entry name" value="bL25_bact_ctc"/>
    <property type="match status" value="1"/>
</dbReference>
<dbReference type="InterPro" id="IPR011035">
    <property type="entry name" value="Ribosomal_bL25/Gln-tRNA_synth"/>
</dbReference>
<name>A0A9E8RYH9_9BACI</name>
<sequence>MRKKMTVERRKEFTRSSLRRLRKNGRLPGVAYGKQIGNIPIHVPLKDIRRSVELGYAELIDMEIEGEGTYPVVIKEVQRDSFTGEWLHVDLFQVNMDEPITMRVPLEFEGTPQGSKSGGVLQIQEEYLEVEALPDQIPAVIKVDVSELNVGDKLTVADLKLPEGVKVIAQPNELLVTVVLPRSVIVDIGVEETEETDEEAS</sequence>
<keyword evidence="2 5" id="KW-0694">RNA-binding</keyword>
<dbReference type="InterPro" id="IPR020056">
    <property type="entry name" value="Rbsml_bL25/Gln-tRNA_synth_N"/>
</dbReference>
<dbReference type="GO" id="GO:0006412">
    <property type="term" value="P:translation"/>
    <property type="evidence" value="ECO:0007669"/>
    <property type="project" value="UniProtKB-UniRule"/>
</dbReference>
<keyword evidence="1 5" id="KW-0699">rRNA-binding</keyword>
<evidence type="ECO:0000259" key="7">
    <source>
        <dbReference type="Pfam" id="PF14693"/>
    </source>
</evidence>
<dbReference type="InterPro" id="IPR037121">
    <property type="entry name" value="Ribosomal_bL25_C"/>
</dbReference>
<gene>
    <name evidence="5" type="primary">rplY</name>
    <name evidence="5" type="synonym">ctc</name>
    <name evidence="8" type="ORF">OE105_01540</name>
</gene>
<evidence type="ECO:0000256" key="1">
    <source>
        <dbReference type="ARBA" id="ARBA00022730"/>
    </source>
</evidence>
<evidence type="ECO:0000313" key="9">
    <source>
        <dbReference type="Proteomes" id="UP001164726"/>
    </source>
</evidence>
<evidence type="ECO:0000256" key="2">
    <source>
        <dbReference type="ARBA" id="ARBA00022884"/>
    </source>
</evidence>
<dbReference type="InterPro" id="IPR020930">
    <property type="entry name" value="Ribosomal_uL5_bac-type"/>
</dbReference>
<dbReference type="Pfam" id="PF01386">
    <property type="entry name" value="Ribosomal_L25p"/>
    <property type="match status" value="1"/>
</dbReference>
<dbReference type="Gene3D" id="2.170.120.20">
    <property type="entry name" value="Ribosomal protein L25, beta domain"/>
    <property type="match status" value="1"/>
</dbReference>
<comment type="similarity">
    <text evidence="5">Belongs to the bacterial ribosomal protein bL25 family. CTC subfamily.</text>
</comment>